<name>A0A371B5P4_9SPHN</name>
<keyword evidence="4" id="KW-1185">Reference proteome</keyword>
<dbReference type="CDD" id="cd04335">
    <property type="entry name" value="PrdX_deacylase"/>
    <property type="match status" value="1"/>
</dbReference>
<evidence type="ECO:0000256" key="1">
    <source>
        <dbReference type="ARBA" id="ARBA00010201"/>
    </source>
</evidence>
<dbReference type="AlphaFoldDB" id="A0A371B5P4"/>
<evidence type="ECO:0000259" key="2">
    <source>
        <dbReference type="Pfam" id="PF04073"/>
    </source>
</evidence>
<dbReference type="SUPFAM" id="SSF55826">
    <property type="entry name" value="YbaK/ProRS associated domain"/>
    <property type="match status" value="1"/>
</dbReference>
<reference evidence="4" key="1">
    <citation type="submission" date="2018-08" db="EMBL/GenBank/DDBJ databases">
        <authorList>
            <person name="Kim S.-J."/>
            <person name="Jung G.-Y."/>
        </authorList>
    </citation>
    <scope>NUCLEOTIDE SEQUENCE [LARGE SCALE GENOMIC DNA]</scope>
    <source>
        <strain evidence="4">GY_G</strain>
    </source>
</reference>
<dbReference type="Proteomes" id="UP000263833">
    <property type="component" value="Unassembled WGS sequence"/>
</dbReference>
<evidence type="ECO:0000313" key="3">
    <source>
        <dbReference type="EMBL" id="RDV02827.1"/>
    </source>
</evidence>
<dbReference type="PANTHER" id="PTHR31423">
    <property type="entry name" value="YBAK DOMAIN-CONTAINING PROTEIN"/>
    <property type="match status" value="1"/>
</dbReference>
<sequence length="170" mass="18531">MDAETKLYNNLKLLGIAYAVEEHQAVFTVDESRDVNARLAGAHTKNLFLKDNAGQFWLVTVPGDIRVNLKALPDTIGSKRLSFAKADDLLRLLGLTPGSVTPLGAMNDDGGDVRVVLDRELAEAATVWVHPLRNTASLGLSGAELVRVLDSWHHNPQIAYIPRLDETVPA</sequence>
<dbReference type="EMBL" id="QRGP01000002">
    <property type="protein sequence ID" value="RDV02827.1"/>
    <property type="molecule type" value="Genomic_DNA"/>
</dbReference>
<keyword evidence="3" id="KW-0436">Ligase</keyword>
<gene>
    <name evidence="3" type="ORF">DXH95_12915</name>
</gene>
<dbReference type="GO" id="GO:0004812">
    <property type="term" value="F:aminoacyl-tRNA ligase activity"/>
    <property type="evidence" value="ECO:0007669"/>
    <property type="project" value="UniProtKB-KW"/>
</dbReference>
<dbReference type="InterPro" id="IPR007214">
    <property type="entry name" value="YbaK/aa-tRNA-synth-assoc-dom"/>
</dbReference>
<protein>
    <submittedName>
        <fullName evidence="3">Prolyl-tRNA synthetase associated domain-containing protein</fullName>
    </submittedName>
</protein>
<dbReference type="Pfam" id="PF04073">
    <property type="entry name" value="tRNA_edit"/>
    <property type="match status" value="1"/>
</dbReference>
<keyword evidence="3" id="KW-0030">Aminoacyl-tRNA synthetase</keyword>
<evidence type="ECO:0000313" key="4">
    <source>
        <dbReference type="Proteomes" id="UP000263833"/>
    </source>
</evidence>
<dbReference type="FunFam" id="3.90.960.10:FF:000005">
    <property type="entry name" value="Putative prolyl-tRNA synthetase"/>
    <property type="match status" value="1"/>
</dbReference>
<dbReference type="PANTHER" id="PTHR31423:SF3">
    <property type="entry name" value="PROLYL-TRNA SYNTHETASE ASSOCIATED DOMAIN-CONTAINING PROTEIN 1-RELATED"/>
    <property type="match status" value="1"/>
</dbReference>
<dbReference type="Gene3D" id="3.90.960.10">
    <property type="entry name" value="YbaK/aminoacyl-tRNA synthetase-associated domain"/>
    <property type="match status" value="1"/>
</dbReference>
<organism evidence="3 4">
    <name type="scientific">Sphingorhabdus pulchriflava</name>
    <dbReference type="NCBI Taxonomy" id="2292257"/>
    <lineage>
        <taxon>Bacteria</taxon>
        <taxon>Pseudomonadati</taxon>
        <taxon>Pseudomonadota</taxon>
        <taxon>Alphaproteobacteria</taxon>
        <taxon>Sphingomonadales</taxon>
        <taxon>Sphingomonadaceae</taxon>
        <taxon>Sphingorhabdus</taxon>
    </lineage>
</organism>
<comment type="similarity">
    <text evidence="1">Belongs to the PRORSD1 family.</text>
</comment>
<dbReference type="InterPro" id="IPR036754">
    <property type="entry name" value="YbaK/aa-tRNA-synt-asso_dom_sf"/>
</dbReference>
<proteinExistence type="inferred from homology"/>
<comment type="caution">
    <text evidence="3">The sequence shown here is derived from an EMBL/GenBank/DDBJ whole genome shotgun (WGS) entry which is preliminary data.</text>
</comment>
<dbReference type="OrthoDB" id="5145315at2"/>
<dbReference type="InterPro" id="IPR040285">
    <property type="entry name" value="ProX/PRXD1"/>
</dbReference>
<accession>A0A371B5P4</accession>
<feature type="domain" description="YbaK/aminoacyl-tRNA synthetase-associated" evidence="2">
    <location>
        <begin position="23"/>
        <end position="147"/>
    </location>
</feature>
<dbReference type="GO" id="GO:0002161">
    <property type="term" value="F:aminoacyl-tRNA deacylase activity"/>
    <property type="evidence" value="ECO:0007669"/>
    <property type="project" value="InterPro"/>
</dbReference>